<gene>
    <name evidence="3" type="ORF">M3P05_04445</name>
</gene>
<dbReference type="InterPro" id="IPR003959">
    <property type="entry name" value="ATPase_AAA_core"/>
</dbReference>
<comment type="caution">
    <text evidence="3">The sequence shown here is derived from an EMBL/GenBank/DDBJ whole genome shotgun (WGS) entry which is preliminary data.</text>
</comment>
<dbReference type="SUPFAM" id="SSF52540">
    <property type="entry name" value="P-loop containing nucleoside triphosphate hydrolases"/>
    <property type="match status" value="1"/>
</dbReference>
<dbReference type="PIRSF" id="PIRSF034888">
    <property type="entry name" value="P-loop_UCP034888"/>
    <property type="match status" value="1"/>
</dbReference>
<dbReference type="InterPro" id="IPR027417">
    <property type="entry name" value="P-loop_NTPase"/>
</dbReference>
<protein>
    <submittedName>
        <fullName evidence="3">DUF3696 domain-containing protein</fullName>
    </submittedName>
</protein>
<accession>A0ABT0PCT5</accession>
<reference evidence="3 4" key="1">
    <citation type="submission" date="2022-05" db="EMBL/GenBank/DDBJ databases">
        <authorList>
            <person name="Park J.-S."/>
        </authorList>
    </citation>
    <scope>NUCLEOTIDE SEQUENCE [LARGE SCALE GENOMIC DNA]</scope>
    <source>
        <strain evidence="3 4">2012CJ34-2</strain>
    </source>
</reference>
<dbReference type="Proteomes" id="UP001203338">
    <property type="component" value="Unassembled WGS sequence"/>
</dbReference>
<proteinExistence type="predicted"/>
<dbReference type="Gene3D" id="3.40.50.300">
    <property type="entry name" value="P-loop containing nucleotide triphosphate hydrolases"/>
    <property type="match status" value="1"/>
</dbReference>
<evidence type="ECO:0000313" key="4">
    <source>
        <dbReference type="Proteomes" id="UP001203338"/>
    </source>
</evidence>
<dbReference type="InterPro" id="IPR051396">
    <property type="entry name" value="Bact_Antivir_Def_Nuclease"/>
</dbReference>
<evidence type="ECO:0000259" key="2">
    <source>
        <dbReference type="Pfam" id="PF13304"/>
    </source>
</evidence>
<sequence>MLEYLHVRNFKTLLTGGFPLSQLNIFSGLNGMGKSSLIQTLLLLRQSYERNVLFSKGLLLKGDYASLGTGRDVLSQESEEEAIYFTVKWSEREDAATFVFDYASQSDLLPVQSQVSVDKPEELSLFNQNFQYLSADRVAPKSHHELSEFHINELNSLGNQGEYTVHYIADHADQPLENKDLIHPSAGSNDLLANIDAWMSEIAPGLKVKTEALPQYNSATLSFAFVQGNETTNEFKPQNVGFGLSYVLPVVTSILRAKLGDLLIIENPESHLHPAGQAVMGRLCTLAAQSGIQLIVESHSDHFLNGVRVAIKEGFAPKETVSLFFLERENEGSEHASHIRKPKIDDLGRIDEWPNGFFDEWDKQLDRLL</sequence>
<evidence type="ECO:0000259" key="1">
    <source>
        <dbReference type="Pfam" id="PF12476"/>
    </source>
</evidence>
<dbReference type="PANTHER" id="PTHR43581">
    <property type="entry name" value="ATP/GTP PHOSPHATASE"/>
    <property type="match status" value="1"/>
</dbReference>
<dbReference type="PANTHER" id="PTHR43581:SF2">
    <property type="entry name" value="EXCINUCLEASE ATPASE SUBUNIT"/>
    <property type="match status" value="1"/>
</dbReference>
<dbReference type="Pfam" id="PF12476">
    <property type="entry name" value="DUF3696"/>
    <property type="match status" value="1"/>
</dbReference>
<dbReference type="EMBL" id="JAMFLX010000004">
    <property type="protein sequence ID" value="MCL6269193.1"/>
    <property type="molecule type" value="Genomic_DNA"/>
</dbReference>
<evidence type="ECO:0000313" key="3">
    <source>
        <dbReference type="EMBL" id="MCL6269193.1"/>
    </source>
</evidence>
<name>A0ABT0PCT5_9GAMM</name>
<dbReference type="Pfam" id="PF13304">
    <property type="entry name" value="AAA_21"/>
    <property type="match status" value="1"/>
</dbReference>
<organism evidence="3 4">
    <name type="scientific">Parendozoicomonas callyspongiae</name>
    <dbReference type="NCBI Taxonomy" id="2942213"/>
    <lineage>
        <taxon>Bacteria</taxon>
        <taxon>Pseudomonadati</taxon>
        <taxon>Pseudomonadota</taxon>
        <taxon>Gammaproteobacteria</taxon>
        <taxon>Oceanospirillales</taxon>
        <taxon>Endozoicomonadaceae</taxon>
        <taxon>Parendozoicomonas</taxon>
    </lineage>
</organism>
<keyword evidence="4" id="KW-1185">Reference proteome</keyword>
<dbReference type="RefSeq" id="WP_249698140.1">
    <property type="nucleotide sequence ID" value="NZ_JAMFLX010000004.1"/>
</dbReference>
<feature type="domain" description="ATPase AAA-type core" evidence="2">
    <location>
        <begin position="24"/>
        <end position="305"/>
    </location>
</feature>
<feature type="domain" description="DUF3696" evidence="1">
    <location>
        <begin position="318"/>
        <end position="368"/>
    </location>
</feature>
<dbReference type="InterPro" id="IPR014592">
    <property type="entry name" value="P-loop_UCP034888"/>
</dbReference>
<dbReference type="InterPro" id="IPR022532">
    <property type="entry name" value="DUF3696"/>
</dbReference>